<dbReference type="PATRIC" id="fig|1423776.4.peg.2152"/>
<keyword evidence="1" id="KW-0472">Membrane</keyword>
<evidence type="ECO:0000256" key="1">
    <source>
        <dbReference type="SAM" id="Phobius"/>
    </source>
</evidence>
<evidence type="ECO:0000313" key="2">
    <source>
        <dbReference type="EMBL" id="KRK97263.1"/>
    </source>
</evidence>
<organism evidence="2 3">
    <name type="scientific">Secundilactobacillus odoratitofui DSM 19909 = JCM 15043</name>
    <dbReference type="NCBI Taxonomy" id="1423776"/>
    <lineage>
        <taxon>Bacteria</taxon>
        <taxon>Bacillati</taxon>
        <taxon>Bacillota</taxon>
        <taxon>Bacilli</taxon>
        <taxon>Lactobacillales</taxon>
        <taxon>Lactobacillaceae</taxon>
        <taxon>Secundilactobacillus</taxon>
    </lineage>
</organism>
<keyword evidence="1" id="KW-0812">Transmembrane</keyword>
<gene>
    <name evidence="2" type="ORF">FD04_GL002125</name>
</gene>
<proteinExistence type="predicted"/>
<feature type="transmembrane region" description="Helical" evidence="1">
    <location>
        <begin position="6"/>
        <end position="25"/>
    </location>
</feature>
<dbReference type="EMBL" id="AZEE01000030">
    <property type="protein sequence ID" value="KRK97263.1"/>
    <property type="molecule type" value="Genomic_DNA"/>
</dbReference>
<protein>
    <submittedName>
        <fullName evidence="2">Uncharacterized protein</fullName>
    </submittedName>
</protein>
<keyword evidence="3" id="KW-1185">Reference proteome</keyword>
<dbReference type="AlphaFoldDB" id="A0A0R1LNA7"/>
<comment type="caution">
    <text evidence="2">The sequence shown here is derived from an EMBL/GenBank/DDBJ whole genome shotgun (WGS) entry which is preliminary data.</text>
</comment>
<evidence type="ECO:0000313" key="3">
    <source>
        <dbReference type="Proteomes" id="UP000051160"/>
    </source>
</evidence>
<name>A0A0R1LNA7_9LACO</name>
<reference evidence="2 3" key="1">
    <citation type="journal article" date="2015" name="Genome Announc.">
        <title>Expanding the biotechnology potential of lactobacilli through comparative genomics of 213 strains and associated genera.</title>
        <authorList>
            <person name="Sun Z."/>
            <person name="Harris H.M."/>
            <person name="McCann A."/>
            <person name="Guo C."/>
            <person name="Argimon S."/>
            <person name="Zhang W."/>
            <person name="Yang X."/>
            <person name="Jeffery I.B."/>
            <person name="Cooney J.C."/>
            <person name="Kagawa T.F."/>
            <person name="Liu W."/>
            <person name="Song Y."/>
            <person name="Salvetti E."/>
            <person name="Wrobel A."/>
            <person name="Rasinkangas P."/>
            <person name="Parkhill J."/>
            <person name="Rea M.C."/>
            <person name="O'Sullivan O."/>
            <person name="Ritari J."/>
            <person name="Douillard F.P."/>
            <person name="Paul Ross R."/>
            <person name="Yang R."/>
            <person name="Briner A.E."/>
            <person name="Felis G.E."/>
            <person name="de Vos W.M."/>
            <person name="Barrangou R."/>
            <person name="Klaenhammer T.R."/>
            <person name="Caufield P.W."/>
            <person name="Cui Y."/>
            <person name="Zhang H."/>
            <person name="O'Toole P.W."/>
        </authorList>
    </citation>
    <scope>NUCLEOTIDE SEQUENCE [LARGE SCALE GENOMIC DNA]</scope>
    <source>
        <strain evidence="2 3">DSM 19909</strain>
    </source>
</reference>
<dbReference type="Proteomes" id="UP000051160">
    <property type="component" value="Unassembled WGS sequence"/>
</dbReference>
<sequence length="57" mass="6763">MKNRSGLISVLALFFLLLLTGILVIQLEGYRRQQRAFDSLISHYELKLQRDLHSKYR</sequence>
<dbReference type="STRING" id="1423776.FD04_GL002125"/>
<accession>A0A0R1LNA7</accession>
<dbReference type="RefSeq" id="WP_156660470.1">
    <property type="nucleotide sequence ID" value="NZ_AZEE01000030.1"/>
</dbReference>
<keyword evidence="1" id="KW-1133">Transmembrane helix</keyword>